<comment type="similarity">
    <text evidence="10">Belongs to the glycosyltransferase group 1 family.</text>
</comment>
<comment type="subcellular location">
    <subcellularLocation>
        <location evidence="10">Endoplasmic reticulum membrane</location>
        <topology evidence="10">Single-pass membrane protein</topology>
    </subcellularLocation>
</comment>
<dbReference type="PANTHER" id="PTHR45918:SF1">
    <property type="entry name" value="ALPHA-1,3_1,6-MANNOSYLTRANSFERASE ALG2"/>
    <property type="match status" value="1"/>
</dbReference>
<accession>A0AAD4RCC8</accession>
<comment type="catalytic activity">
    <reaction evidence="8 10">
        <text>a beta-D-Man-(1-&gt;4)-beta-D-GlcNAc-(1-&gt;4)-alpha-D-GlcNAc-diphospho-di-trans,poly-cis-dolichol + GDP-alpha-D-mannose = an alpha-D-Man-(1-&gt;3)-beta-D-Man-(1-&gt;4)-beta-D-GlcNAc-(1-&gt;4)-alpha-D-GlcNAc-diphospho-di-trans,poly-cis-dolichol + GDP + H(+)</text>
        <dbReference type="Rhea" id="RHEA:29515"/>
        <dbReference type="Rhea" id="RHEA-COMP:19511"/>
        <dbReference type="Rhea" id="RHEA-COMP:19513"/>
        <dbReference type="ChEBI" id="CHEBI:15378"/>
        <dbReference type="ChEBI" id="CHEBI:57527"/>
        <dbReference type="ChEBI" id="CHEBI:58189"/>
        <dbReference type="ChEBI" id="CHEBI:58472"/>
        <dbReference type="ChEBI" id="CHEBI:132510"/>
        <dbReference type="EC" id="2.4.1.132"/>
    </reaction>
    <physiologicalReaction direction="left-to-right" evidence="8 10">
        <dbReference type="Rhea" id="RHEA:29516"/>
    </physiologicalReaction>
</comment>
<dbReference type="GO" id="GO:0102704">
    <property type="term" value="F:GDP-Man:Man(2)GlcNAc(2)-PP-Dol alpha-1,6-mannosyltransferase activity"/>
    <property type="evidence" value="ECO:0007669"/>
    <property type="project" value="UniProtKB-UniRule"/>
</dbReference>
<evidence type="ECO:0000313" key="14">
    <source>
        <dbReference type="Proteomes" id="UP001201812"/>
    </source>
</evidence>
<dbReference type="Proteomes" id="UP001201812">
    <property type="component" value="Unassembled WGS sequence"/>
</dbReference>
<dbReference type="EMBL" id="JAKKPZ010000002">
    <property type="protein sequence ID" value="KAI1726274.1"/>
    <property type="molecule type" value="Genomic_DNA"/>
</dbReference>
<dbReference type="InterPro" id="IPR001296">
    <property type="entry name" value="Glyco_trans_1"/>
</dbReference>
<dbReference type="GO" id="GO:0004378">
    <property type="term" value="F:GDP-Man:Man(1)GlcNAc(2)-PP-Dol alpha-1,3-mannosyltransferase activity"/>
    <property type="evidence" value="ECO:0007669"/>
    <property type="project" value="UniProtKB-UniRule"/>
</dbReference>
<comment type="catalytic activity">
    <reaction evidence="9 10">
        <text>an alpha-D-Man-(1-&gt;3)-beta-D-Man-(1-&gt;4)-beta-D-GlcNAc-(1-&gt;4)-alpha-D-GlcNAc-diphospho-di-trans,poly-cis-dolichol + GDP-alpha-D-mannose = an alpha-D-Man-(1-&gt;3)-[alpha-D-Man-(1-&gt;6)]-beta-D-Man-(1-&gt;4)-beta-D-GlcNAc-(1-&gt;4)-alpha-D-GlcNAc-diphospho-di-trans,poly-cis-dolichol + GDP + H(+)</text>
        <dbReference type="Rhea" id="RHEA:29519"/>
        <dbReference type="Rhea" id="RHEA-COMP:19513"/>
        <dbReference type="Rhea" id="RHEA-COMP:19515"/>
        <dbReference type="ChEBI" id="CHEBI:15378"/>
        <dbReference type="ChEBI" id="CHEBI:57527"/>
        <dbReference type="ChEBI" id="CHEBI:58189"/>
        <dbReference type="ChEBI" id="CHEBI:132510"/>
        <dbReference type="ChEBI" id="CHEBI:132511"/>
        <dbReference type="EC" id="2.4.1.257"/>
    </reaction>
    <physiologicalReaction direction="left-to-right" evidence="9 10">
        <dbReference type="Rhea" id="RHEA:29520"/>
    </physiologicalReaction>
</comment>
<name>A0AAD4RCC8_9BILA</name>
<gene>
    <name evidence="13" type="ORF">DdX_02984</name>
</gene>
<comment type="pathway">
    <text evidence="1 10">Protein modification; protein glycosylation.</text>
</comment>
<evidence type="ECO:0000256" key="3">
    <source>
        <dbReference type="ARBA" id="ARBA00022679"/>
    </source>
</evidence>
<evidence type="ECO:0000259" key="12">
    <source>
        <dbReference type="Pfam" id="PF13439"/>
    </source>
</evidence>
<dbReference type="GO" id="GO:0005789">
    <property type="term" value="C:endoplasmic reticulum membrane"/>
    <property type="evidence" value="ECO:0007669"/>
    <property type="project" value="UniProtKB-SubCell"/>
</dbReference>
<keyword evidence="2 10" id="KW-0328">Glycosyltransferase</keyword>
<evidence type="ECO:0000256" key="7">
    <source>
        <dbReference type="ARBA" id="ARBA00023136"/>
    </source>
</evidence>
<keyword evidence="6" id="KW-1133">Transmembrane helix</keyword>
<dbReference type="Gene3D" id="3.40.50.2000">
    <property type="entry name" value="Glycogen Phosphorylase B"/>
    <property type="match status" value="2"/>
</dbReference>
<evidence type="ECO:0000259" key="11">
    <source>
        <dbReference type="Pfam" id="PF00534"/>
    </source>
</evidence>
<feature type="domain" description="Glycosyl transferase family 1" evidence="11">
    <location>
        <begin position="210"/>
        <end position="378"/>
    </location>
</feature>
<dbReference type="PANTHER" id="PTHR45918">
    <property type="entry name" value="ALPHA-1,3/1,6-MANNOSYLTRANSFERASE ALG2"/>
    <property type="match status" value="1"/>
</dbReference>
<evidence type="ECO:0000256" key="8">
    <source>
        <dbReference type="ARBA" id="ARBA00045103"/>
    </source>
</evidence>
<feature type="domain" description="Glycosyltransferase subfamily 4-like N-terminal" evidence="12">
    <location>
        <begin position="13"/>
        <end position="188"/>
    </location>
</feature>
<keyword evidence="4" id="KW-0812">Transmembrane</keyword>
<evidence type="ECO:0000256" key="2">
    <source>
        <dbReference type="ARBA" id="ARBA00022676"/>
    </source>
</evidence>
<comment type="function">
    <text evidence="10">Mannosylates Man(2)GlcNAc(2)-dolichol diphosphate and Man(1)GlcNAc(2)-dolichol diphosphate to form Man(3)GlcNAc(2)-dolichol diphosphate.</text>
</comment>
<proteinExistence type="inferred from homology"/>
<dbReference type="Pfam" id="PF00534">
    <property type="entry name" value="Glycos_transf_1"/>
    <property type="match status" value="1"/>
</dbReference>
<dbReference type="InterPro" id="IPR028098">
    <property type="entry name" value="Glyco_trans_4-like_N"/>
</dbReference>
<keyword evidence="14" id="KW-1185">Reference proteome</keyword>
<keyword evidence="3 10" id="KW-0808">Transferase</keyword>
<evidence type="ECO:0000256" key="4">
    <source>
        <dbReference type="ARBA" id="ARBA00022692"/>
    </source>
</evidence>
<dbReference type="AlphaFoldDB" id="A0AAD4RCC8"/>
<evidence type="ECO:0000256" key="9">
    <source>
        <dbReference type="ARBA" id="ARBA00045104"/>
    </source>
</evidence>
<dbReference type="EC" id="2.4.1.257" evidence="10"/>
<dbReference type="CDD" id="cd03805">
    <property type="entry name" value="GT4_ALG2-like"/>
    <property type="match status" value="1"/>
</dbReference>
<evidence type="ECO:0000313" key="13">
    <source>
        <dbReference type="EMBL" id="KAI1726274.1"/>
    </source>
</evidence>
<keyword evidence="7" id="KW-0472">Membrane</keyword>
<protein>
    <recommendedName>
        <fullName evidence="10">Alpha-1,3/1,6-mannosyltransferase ALG2</fullName>
        <ecNumber evidence="10">2.4.1.132</ecNumber>
        <ecNumber evidence="10">2.4.1.257</ecNumber>
    </recommendedName>
    <alternativeName>
        <fullName evidence="10">GDP-Man:Man(1)GlcNAc(2)-PP-Dol alpha-1,3-mannosyltransferase</fullName>
    </alternativeName>
</protein>
<sequence>MVKVTFLHPDLGIGGAERLVVDAALALRNCGHEIRIVTNQFSKEHCFEDLLTFKDIAVIGGFPRCFFGKFNALCAYIRMCIAAVYICFKNDSDIIFCDQISAPLLLLRLFSSAKLFFYCHYPDQLLTKKESPLKKIYRFFIDNLEAWTTGMAHVIFVNSDYTRSVFRATFPSLAHKEVEILYPSLNTNFFDQEIKCNTLENFEGILDVYDHIFVSLNRFEVKKNIELAVRAFSLLRERVSQEEFSKCLLVLAGGYDLLNKENIEYYQHLVGVVEELGLTDSVLFIKSPSDHGKIRLFQRAKLIVYTPENEHFGIVPLEAMYLGRPVLATNTGGPLETVLPGETGFLCKCNPEDFCEVLTEAVHSPEQLRQMGENGHKRIMNCFSFDAFTKQLNRVVCASQT</sequence>
<organism evidence="13 14">
    <name type="scientific">Ditylenchus destructor</name>
    <dbReference type="NCBI Taxonomy" id="166010"/>
    <lineage>
        <taxon>Eukaryota</taxon>
        <taxon>Metazoa</taxon>
        <taxon>Ecdysozoa</taxon>
        <taxon>Nematoda</taxon>
        <taxon>Chromadorea</taxon>
        <taxon>Rhabditida</taxon>
        <taxon>Tylenchina</taxon>
        <taxon>Tylenchomorpha</taxon>
        <taxon>Sphaerularioidea</taxon>
        <taxon>Anguinidae</taxon>
        <taxon>Anguininae</taxon>
        <taxon>Ditylenchus</taxon>
    </lineage>
</organism>
<evidence type="ECO:0000256" key="10">
    <source>
        <dbReference type="RuleBase" id="RU367136"/>
    </source>
</evidence>
<dbReference type="InterPro" id="IPR027054">
    <property type="entry name" value="ALG2"/>
</dbReference>
<evidence type="ECO:0000256" key="6">
    <source>
        <dbReference type="ARBA" id="ARBA00022989"/>
    </source>
</evidence>
<dbReference type="SUPFAM" id="SSF53756">
    <property type="entry name" value="UDP-Glycosyltransferase/glycogen phosphorylase"/>
    <property type="match status" value="1"/>
</dbReference>
<evidence type="ECO:0000256" key="5">
    <source>
        <dbReference type="ARBA" id="ARBA00022824"/>
    </source>
</evidence>
<dbReference type="EC" id="2.4.1.132" evidence="10"/>
<keyword evidence="5" id="KW-0256">Endoplasmic reticulum</keyword>
<reference evidence="13" key="1">
    <citation type="submission" date="2022-01" db="EMBL/GenBank/DDBJ databases">
        <title>Genome Sequence Resource for Two Populations of Ditylenchus destructor, the Migratory Endoparasitic Phytonematode.</title>
        <authorList>
            <person name="Zhang H."/>
            <person name="Lin R."/>
            <person name="Xie B."/>
        </authorList>
    </citation>
    <scope>NUCLEOTIDE SEQUENCE</scope>
    <source>
        <strain evidence="13">BazhouSP</strain>
    </source>
</reference>
<dbReference type="Pfam" id="PF13439">
    <property type="entry name" value="Glyco_transf_4"/>
    <property type="match status" value="1"/>
</dbReference>
<comment type="caution">
    <text evidence="13">The sequence shown here is derived from an EMBL/GenBank/DDBJ whole genome shotgun (WGS) entry which is preliminary data.</text>
</comment>
<evidence type="ECO:0000256" key="1">
    <source>
        <dbReference type="ARBA" id="ARBA00004922"/>
    </source>
</evidence>